<name>A0A1W0BK29_9NOCA</name>
<organism evidence="12 13">
    <name type="scientific">Nocardia donostiensis</name>
    <dbReference type="NCBI Taxonomy" id="1538463"/>
    <lineage>
        <taxon>Bacteria</taxon>
        <taxon>Bacillati</taxon>
        <taxon>Actinomycetota</taxon>
        <taxon>Actinomycetes</taxon>
        <taxon>Mycobacteriales</taxon>
        <taxon>Nocardiaceae</taxon>
        <taxon>Nocardia</taxon>
    </lineage>
</organism>
<feature type="transmembrane region" description="Helical" evidence="11">
    <location>
        <begin position="345"/>
        <end position="364"/>
    </location>
</feature>
<evidence type="ECO:0000256" key="10">
    <source>
        <dbReference type="SAM" id="MobiDB-lite"/>
    </source>
</evidence>
<dbReference type="GO" id="GO:0034707">
    <property type="term" value="C:chloride channel complex"/>
    <property type="evidence" value="ECO:0007669"/>
    <property type="project" value="UniProtKB-KW"/>
</dbReference>
<proteinExistence type="predicted"/>
<evidence type="ECO:0000256" key="7">
    <source>
        <dbReference type="ARBA" id="ARBA00023173"/>
    </source>
</evidence>
<comment type="subcellular location">
    <subcellularLocation>
        <location evidence="1">Membrane</location>
        <topology evidence="1">Multi-pass membrane protein</topology>
    </subcellularLocation>
</comment>
<evidence type="ECO:0000256" key="2">
    <source>
        <dbReference type="ARBA" id="ARBA00022448"/>
    </source>
</evidence>
<protein>
    <recommendedName>
        <fullName evidence="14">Chloride channel protein</fullName>
    </recommendedName>
</protein>
<evidence type="ECO:0008006" key="14">
    <source>
        <dbReference type="Google" id="ProtNLM"/>
    </source>
</evidence>
<evidence type="ECO:0000256" key="8">
    <source>
        <dbReference type="ARBA" id="ARBA00023214"/>
    </source>
</evidence>
<dbReference type="InterPro" id="IPR014743">
    <property type="entry name" value="Cl-channel_core"/>
</dbReference>
<accession>A0A1W0BK29</accession>
<dbReference type="InterPro" id="IPR050368">
    <property type="entry name" value="ClC-type_chloride_channel"/>
</dbReference>
<evidence type="ECO:0000256" key="6">
    <source>
        <dbReference type="ARBA" id="ARBA00023136"/>
    </source>
</evidence>
<keyword evidence="2" id="KW-0813">Transport</keyword>
<dbReference type="Proteomes" id="UP000188836">
    <property type="component" value="Unassembled WGS sequence"/>
</dbReference>
<evidence type="ECO:0000256" key="9">
    <source>
        <dbReference type="ARBA" id="ARBA00023303"/>
    </source>
</evidence>
<dbReference type="OrthoDB" id="4533876at2"/>
<dbReference type="PANTHER" id="PTHR43427">
    <property type="entry name" value="CHLORIDE CHANNEL PROTEIN CLC-E"/>
    <property type="match status" value="1"/>
</dbReference>
<evidence type="ECO:0000256" key="11">
    <source>
        <dbReference type="SAM" id="Phobius"/>
    </source>
</evidence>
<evidence type="ECO:0000256" key="5">
    <source>
        <dbReference type="ARBA" id="ARBA00023065"/>
    </source>
</evidence>
<feature type="transmembrane region" description="Helical" evidence="11">
    <location>
        <begin position="412"/>
        <end position="431"/>
    </location>
</feature>
<dbReference type="PANTHER" id="PTHR43427:SF6">
    <property type="entry name" value="CHLORIDE CHANNEL PROTEIN CLC-E"/>
    <property type="match status" value="1"/>
</dbReference>
<dbReference type="Pfam" id="PF00654">
    <property type="entry name" value="Voltage_CLC"/>
    <property type="match status" value="1"/>
</dbReference>
<gene>
    <name evidence="12" type="ORF">B0T46_10270</name>
</gene>
<keyword evidence="8" id="KW-0868">Chloride</keyword>
<keyword evidence="5" id="KW-0406">Ion transport</keyword>
<feature type="region of interest" description="Disordered" evidence="10">
    <location>
        <begin position="462"/>
        <end position="496"/>
    </location>
</feature>
<feature type="transmembrane region" description="Helical" evidence="11">
    <location>
        <begin position="278"/>
        <end position="305"/>
    </location>
</feature>
<dbReference type="GO" id="GO:0005254">
    <property type="term" value="F:chloride channel activity"/>
    <property type="evidence" value="ECO:0007669"/>
    <property type="project" value="UniProtKB-KW"/>
</dbReference>
<keyword evidence="7" id="KW-0869">Chloride channel</keyword>
<keyword evidence="3 11" id="KW-0812">Transmembrane</keyword>
<keyword evidence="4 11" id="KW-1133">Transmembrane helix</keyword>
<evidence type="ECO:0000313" key="13">
    <source>
        <dbReference type="Proteomes" id="UP000188836"/>
    </source>
</evidence>
<feature type="transmembrane region" description="Helical" evidence="11">
    <location>
        <begin position="12"/>
        <end position="36"/>
    </location>
</feature>
<evidence type="ECO:0000256" key="1">
    <source>
        <dbReference type="ARBA" id="ARBA00004141"/>
    </source>
</evidence>
<dbReference type="EMBL" id="MUMY01000007">
    <property type="protein sequence ID" value="ONM48854.1"/>
    <property type="molecule type" value="Genomic_DNA"/>
</dbReference>
<keyword evidence="13" id="KW-1185">Reference proteome</keyword>
<evidence type="ECO:0000256" key="3">
    <source>
        <dbReference type="ARBA" id="ARBA00022692"/>
    </source>
</evidence>
<keyword evidence="6 11" id="KW-0472">Membrane</keyword>
<evidence type="ECO:0000313" key="12">
    <source>
        <dbReference type="EMBL" id="ONM48854.1"/>
    </source>
</evidence>
<sequence length="540" mass="54214">MTVSATPRQRWFVFGAALVGAAVAAGFGAAALRFVLDAATEILLGSVIHLEPVDDGLWHAPAGPLPNRSALLLPLLVAAGMFAATTLSRLGGPTVNGTDGVINAVNTRELSGLTARGAAAKLAGTAVTLGSGGSGGTEGPVVQVTASLGAAITRRLGLSRAQARVVVVAALSAGVGALFQVPIAGGVLGAELLRRRGGDWRLIGYTVPTALLGFGVFIGLYGYHPMFGVADLGALWDPVAAAVLALIGLGCAVLARLYVWTFHRVGRLLEPARKRPGITAAAAGAAVGTVGIFVPMALGTGYGVATLGLSPSSVAALPLWLLAVLPLVKIGATAVTLHAGGVGGVFGPAMVIGATAGALGWRLAVEAGVQPGPVAACTLAGLAACLGAAVRAPLAAIVFAGEVAGYLLPPPGLVVAVVIATVFTGGITVFPSQESDRTTRRSPQLVVSVMLKTVVSRKRTGTSRTAVGFQPRRRNLSDSSGEGCPMEPEATHGLPDLTDLPLEDLLGDSRPEVSRALHTALRRRAAVGIVFAGHSSGGAA</sequence>
<dbReference type="RefSeq" id="WP_077116334.1">
    <property type="nucleotide sequence ID" value="NZ_MUKP01000004.1"/>
</dbReference>
<feature type="transmembrane region" description="Helical" evidence="11">
    <location>
        <begin position="317"/>
        <end position="339"/>
    </location>
</feature>
<dbReference type="InterPro" id="IPR001807">
    <property type="entry name" value="ClC"/>
</dbReference>
<reference evidence="12 13" key="1">
    <citation type="journal article" date="2016" name="Antonie Van Leeuwenhoek">
        <title>Nocardia donostiensis sp. nov., isolated from human respiratory specimens.</title>
        <authorList>
            <person name="Ercibengoa M."/>
            <person name="Bell M."/>
            <person name="Marimon J.M."/>
            <person name="Humrighouse B."/>
            <person name="Klenk H.P."/>
            <person name="Potter G."/>
            <person name="Perez-Trallero E."/>
        </authorList>
    </citation>
    <scope>NUCLEOTIDE SEQUENCE [LARGE SCALE GENOMIC DNA]</scope>
    <source>
        <strain evidence="12 13">X1655</strain>
    </source>
</reference>
<feature type="transmembrane region" description="Helical" evidence="11">
    <location>
        <begin position="235"/>
        <end position="258"/>
    </location>
</feature>
<dbReference type="CDD" id="cd00400">
    <property type="entry name" value="Voltage_gated_ClC"/>
    <property type="match status" value="1"/>
</dbReference>
<dbReference type="SUPFAM" id="SSF81340">
    <property type="entry name" value="Clc chloride channel"/>
    <property type="match status" value="1"/>
</dbReference>
<dbReference type="Gene3D" id="1.10.3080.10">
    <property type="entry name" value="Clc chloride channel"/>
    <property type="match status" value="1"/>
</dbReference>
<evidence type="ECO:0000256" key="4">
    <source>
        <dbReference type="ARBA" id="ARBA00022989"/>
    </source>
</evidence>
<dbReference type="STRING" id="1538463.B0T36_09770"/>
<feature type="transmembrane region" description="Helical" evidence="11">
    <location>
        <begin position="165"/>
        <end position="190"/>
    </location>
</feature>
<feature type="transmembrane region" description="Helical" evidence="11">
    <location>
        <begin position="376"/>
        <end position="400"/>
    </location>
</feature>
<comment type="caution">
    <text evidence="12">The sequence shown here is derived from an EMBL/GenBank/DDBJ whole genome shotgun (WGS) entry which is preliminary data.</text>
</comment>
<feature type="transmembrane region" description="Helical" evidence="11">
    <location>
        <begin position="202"/>
        <end position="223"/>
    </location>
</feature>
<keyword evidence="9" id="KW-0407">Ion channel</keyword>
<dbReference type="AlphaFoldDB" id="A0A1W0BK29"/>